<proteinExistence type="predicted"/>
<dbReference type="RefSeq" id="WP_189378461.1">
    <property type="nucleotide sequence ID" value="NZ_BNAH01000009.1"/>
</dbReference>
<dbReference type="Proteomes" id="UP000626370">
    <property type="component" value="Unassembled WGS sequence"/>
</dbReference>
<protein>
    <submittedName>
        <fullName evidence="1">Uncharacterized protein</fullName>
    </submittedName>
</protein>
<sequence length="66" mass="7223">MRRNNAIARKFISDNIKINASVSSYPLRKVKSAAPILSSNMHINVDKGLTAGIEKAESNTLNNILL</sequence>
<comment type="caution">
    <text evidence="1">The sequence shown here is derived from an EMBL/GenBank/DDBJ whole genome shotgun (WGS) entry which is preliminary data.</text>
</comment>
<dbReference type="EMBL" id="BNAH01000009">
    <property type="protein sequence ID" value="GHE93471.1"/>
    <property type="molecule type" value="Genomic_DNA"/>
</dbReference>
<organism evidence="1 2">
    <name type="scientific">Thalassotalea profundi</name>
    <dbReference type="NCBI Taxonomy" id="2036687"/>
    <lineage>
        <taxon>Bacteria</taxon>
        <taxon>Pseudomonadati</taxon>
        <taxon>Pseudomonadota</taxon>
        <taxon>Gammaproteobacteria</taxon>
        <taxon>Alteromonadales</taxon>
        <taxon>Colwelliaceae</taxon>
        <taxon>Thalassotalea</taxon>
    </lineage>
</organism>
<keyword evidence="2" id="KW-1185">Reference proteome</keyword>
<evidence type="ECO:0000313" key="1">
    <source>
        <dbReference type="EMBL" id="GHE93471.1"/>
    </source>
</evidence>
<name>A0ABQ3ITB9_9GAMM</name>
<evidence type="ECO:0000313" key="2">
    <source>
        <dbReference type="Proteomes" id="UP000626370"/>
    </source>
</evidence>
<accession>A0ABQ3ITB9</accession>
<reference evidence="2" key="1">
    <citation type="journal article" date="2019" name="Int. J. Syst. Evol. Microbiol.">
        <title>The Global Catalogue of Microorganisms (GCM) 10K type strain sequencing project: providing services to taxonomists for standard genome sequencing and annotation.</title>
        <authorList>
            <consortium name="The Broad Institute Genomics Platform"/>
            <consortium name="The Broad Institute Genome Sequencing Center for Infectious Disease"/>
            <person name="Wu L."/>
            <person name="Ma J."/>
        </authorList>
    </citation>
    <scope>NUCLEOTIDE SEQUENCE [LARGE SCALE GENOMIC DNA]</scope>
    <source>
        <strain evidence="2">CGMCC 1.15922</strain>
    </source>
</reference>
<gene>
    <name evidence="1" type="ORF">GCM10011501_23570</name>
</gene>